<dbReference type="Gene3D" id="2.40.160.210">
    <property type="entry name" value="Acyl-CoA thioesterase, double hotdog domain"/>
    <property type="match status" value="1"/>
</dbReference>
<dbReference type="EMBL" id="JANBPU010000159">
    <property type="protein sequence ID" value="KAJ1915178.1"/>
    <property type="molecule type" value="Genomic_DNA"/>
</dbReference>
<dbReference type="InterPro" id="IPR049449">
    <property type="entry name" value="TesB_ACOT8-like_N"/>
</dbReference>
<dbReference type="InterPro" id="IPR029069">
    <property type="entry name" value="HotDog_dom_sf"/>
</dbReference>
<dbReference type="Proteomes" id="UP001150538">
    <property type="component" value="Unassembled WGS sequence"/>
</dbReference>
<dbReference type="OrthoDB" id="68328at2759"/>
<keyword evidence="6" id="KW-1185">Reference proteome</keyword>
<name>A0A9W8DLG5_9FUNG</name>
<protein>
    <submittedName>
        <fullName evidence="5">Acyl-CoA thioesterase</fullName>
        <ecNumber evidence="5">3.1.2.2</ecNumber>
    </submittedName>
</protein>
<dbReference type="InterPro" id="IPR042171">
    <property type="entry name" value="Acyl-CoA_hotdog"/>
</dbReference>
<dbReference type="InterPro" id="IPR049450">
    <property type="entry name" value="ACOT8-like_C"/>
</dbReference>
<dbReference type="Pfam" id="PF13622">
    <property type="entry name" value="4HBT_3"/>
    <property type="match status" value="1"/>
</dbReference>
<dbReference type="PANTHER" id="PTHR11066:SF34">
    <property type="entry name" value="ACYL-COENZYME A THIOESTERASE 8"/>
    <property type="match status" value="1"/>
</dbReference>
<evidence type="ECO:0000313" key="5">
    <source>
        <dbReference type="EMBL" id="KAJ1915178.1"/>
    </source>
</evidence>
<dbReference type="SUPFAM" id="SSF54637">
    <property type="entry name" value="Thioesterase/thiol ester dehydrase-isomerase"/>
    <property type="match status" value="2"/>
</dbReference>
<dbReference type="GO" id="GO:0009062">
    <property type="term" value="P:fatty acid catabolic process"/>
    <property type="evidence" value="ECO:0007669"/>
    <property type="project" value="TreeGrafter"/>
</dbReference>
<evidence type="ECO:0000256" key="2">
    <source>
        <dbReference type="ARBA" id="ARBA00022801"/>
    </source>
</evidence>
<feature type="domain" description="Acyl-CoA thioesterase-like N-terminal HotDog" evidence="3">
    <location>
        <begin position="34"/>
        <end position="117"/>
    </location>
</feature>
<dbReference type="InterPro" id="IPR003703">
    <property type="entry name" value="Acyl_CoA_thio"/>
</dbReference>
<organism evidence="5 6">
    <name type="scientific">Mycoemilia scoparia</name>
    <dbReference type="NCBI Taxonomy" id="417184"/>
    <lineage>
        <taxon>Eukaryota</taxon>
        <taxon>Fungi</taxon>
        <taxon>Fungi incertae sedis</taxon>
        <taxon>Zoopagomycota</taxon>
        <taxon>Kickxellomycotina</taxon>
        <taxon>Kickxellomycetes</taxon>
        <taxon>Kickxellales</taxon>
        <taxon>Kickxellaceae</taxon>
        <taxon>Mycoemilia</taxon>
    </lineage>
</organism>
<evidence type="ECO:0000259" key="4">
    <source>
        <dbReference type="Pfam" id="PF20789"/>
    </source>
</evidence>
<comment type="similarity">
    <text evidence="1">Belongs to the C/M/P thioester hydrolase family.</text>
</comment>
<dbReference type="Pfam" id="PF20789">
    <property type="entry name" value="4HBT_3C"/>
    <property type="match status" value="1"/>
</dbReference>
<dbReference type="CDD" id="cd03444">
    <property type="entry name" value="Thioesterase_II_repeat1"/>
    <property type="match status" value="1"/>
</dbReference>
<gene>
    <name evidence="5" type="primary">TES1</name>
    <name evidence="5" type="ORF">H4219_004449</name>
</gene>
<dbReference type="PANTHER" id="PTHR11066">
    <property type="entry name" value="ACYL-COA THIOESTERASE"/>
    <property type="match status" value="1"/>
</dbReference>
<dbReference type="GO" id="GO:0006637">
    <property type="term" value="P:acyl-CoA metabolic process"/>
    <property type="evidence" value="ECO:0007669"/>
    <property type="project" value="InterPro"/>
</dbReference>
<keyword evidence="2 5" id="KW-0378">Hydrolase</keyword>
<evidence type="ECO:0000259" key="3">
    <source>
        <dbReference type="Pfam" id="PF13622"/>
    </source>
</evidence>
<dbReference type="AlphaFoldDB" id="A0A9W8DLG5"/>
<reference evidence="5" key="1">
    <citation type="submission" date="2022-07" db="EMBL/GenBank/DDBJ databases">
        <title>Phylogenomic reconstructions and comparative analyses of Kickxellomycotina fungi.</title>
        <authorList>
            <person name="Reynolds N.K."/>
            <person name="Stajich J.E."/>
            <person name="Barry K."/>
            <person name="Grigoriev I.V."/>
            <person name="Crous P."/>
            <person name="Smith M.E."/>
        </authorList>
    </citation>
    <scope>NUCLEOTIDE SEQUENCE</scope>
    <source>
        <strain evidence="5">NBRC 100468</strain>
    </source>
</reference>
<evidence type="ECO:0000313" key="6">
    <source>
        <dbReference type="Proteomes" id="UP001150538"/>
    </source>
</evidence>
<dbReference type="GO" id="GO:0005782">
    <property type="term" value="C:peroxisomal matrix"/>
    <property type="evidence" value="ECO:0007669"/>
    <property type="project" value="UniProtKB-SubCell"/>
</dbReference>
<sequence>MPVAKDTKNYSQVVRSVLTPQEFGKDLYRSTNLWKPYGTRGIFGGHIVSQALMAAYQTVASEFGLNSLHSYFVLPAKKDIPTEYYVTRERDGRTFATRTVHTKQNGATIFVIICSFQREEMSHISHQTKMPDTPTPDEVLESTTDSAKKFHSSRILGDSDLPIPIVNRTIHIDHDPENPIASRLSWVRVNCDLDGLEPLYHQAMTVFLSDFLLAKTGLFPYITSLKGNTSTSLTESDKESPEAQFEFQFMVSLDHSVWFHNIRDVSKWMLYEMETTWGDNGRVLCHGRLYSSIDGSLIASTSQEALCRYRPKAGANVTFKNQDGTSVFPPALFERPAPKYCGKLSPVPNANIIQTSKL</sequence>
<comment type="caution">
    <text evidence="5">The sequence shown here is derived from an EMBL/GenBank/DDBJ whole genome shotgun (WGS) entry which is preliminary data.</text>
</comment>
<dbReference type="EC" id="3.1.2.2" evidence="5"/>
<evidence type="ECO:0000256" key="1">
    <source>
        <dbReference type="ARBA" id="ARBA00006538"/>
    </source>
</evidence>
<dbReference type="GO" id="GO:0047617">
    <property type="term" value="F:fatty acyl-CoA hydrolase activity"/>
    <property type="evidence" value="ECO:0007669"/>
    <property type="project" value="InterPro"/>
</dbReference>
<dbReference type="CDD" id="cd03445">
    <property type="entry name" value="Thioesterase_II_repeat2"/>
    <property type="match status" value="1"/>
</dbReference>
<proteinExistence type="inferred from homology"/>
<feature type="domain" description="Acyl-CoA thioesterase-like C-terminal" evidence="4">
    <location>
        <begin position="181"/>
        <end position="306"/>
    </location>
</feature>
<accession>A0A9W8DLG5</accession>